<sequence length="497" mass="55126">MKKADTSTASKIQLASWTVGGCSFSSSSHLGNMRNLYQGWRILVAILLLGLSLPHSQAYLKNEKNIKSAVFLSPKFVLGPGSVENKYYFGIDFPRGHIALKSFDAEVVDEAGNPIPLHETYLHHWVIMRYYARKDSEVSAYDGNRVVRESDFITVRNDGVCHNVGQYFGLGSETRGTETHIPDPYGIEIGNPDEIPAGYEEGWMLNVHAIDTRGVEDRLGCTECRCDLYNVTVDEYGNPLRPDYKGGLRCCYDHTQCRVKDGFEGVRRSLYLKYTVRWVDWDTSVVPVKILILDVTDTEKRLSNLTGLSIEHHCLVEYEVEPCQATRMADDACSHTTRTSVTMPTGGYMIYGVAHQHSGGTGSTLYREDGEVICTSIPAYGNGTEAGNEAGYIVGMSTCYPQPGSIKITAGETLIVESNYSSSLHHTGVMGLFYFLLVDRVPEPYSFFDALTNNYKHMNHSAYAGAAIVLLGVVAAVAAVRYHRRNKNVDGYQPIVV</sequence>
<organism evidence="1 2">
    <name type="scientific">Melia azedarach</name>
    <name type="common">Chinaberry tree</name>
    <dbReference type="NCBI Taxonomy" id="155640"/>
    <lineage>
        <taxon>Eukaryota</taxon>
        <taxon>Viridiplantae</taxon>
        <taxon>Streptophyta</taxon>
        <taxon>Embryophyta</taxon>
        <taxon>Tracheophyta</taxon>
        <taxon>Spermatophyta</taxon>
        <taxon>Magnoliopsida</taxon>
        <taxon>eudicotyledons</taxon>
        <taxon>Gunneridae</taxon>
        <taxon>Pentapetalae</taxon>
        <taxon>rosids</taxon>
        <taxon>malvids</taxon>
        <taxon>Sapindales</taxon>
        <taxon>Meliaceae</taxon>
        <taxon>Melia</taxon>
    </lineage>
</organism>
<dbReference type="Proteomes" id="UP001164539">
    <property type="component" value="Chromosome 1"/>
</dbReference>
<evidence type="ECO:0000313" key="1">
    <source>
        <dbReference type="EMBL" id="KAJ4728909.1"/>
    </source>
</evidence>
<protein>
    <submittedName>
        <fullName evidence="1">Stress up-regulated Nod 19</fullName>
    </submittedName>
</protein>
<reference evidence="1 2" key="1">
    <citation type="journal article" date="2023" name="Science">
        <title>Complex scaffold remodeling in plant triterpene biosynthesis.</title>
        <authorList>
            <person name="De La Pena R."/>
            <person name="Hodgson H."/>
            <person name="Liu J.C."/>
            <person name="Stephenson M.J."/>
            <person name="Martin A.C."/>
            <person name="Owen C."/>
            <person name="Harkess A."/>
            <person name="Leebens-Mack J."/>
            <person name="Jimenez L.E."/>
            <person name="Osbourn A."/>
            <person name="Sattely E.S."/>
        </authorList>
    </citation>
    <scope>NUCLEOTIDE SEQUENCE [LARGE SCALE GENOMIC DNA]</scope>
    <source>
        <strain evidence="2">cv. JPN11</strain>
        <tissue evidence="1">Leaf</tissue>
    </source>
</reference>
<accession>A0ACC1Z0V1</accession>
<gene>
    <name evidence="1" type="ORF">OWV82_001769</name>
</gene>
<proteinExistence type="predicted"/>
<name>A0ACC1Z0V1_MELAZ</name>
<comment type="caution">
    <text evidence="1">The sequence shown here is derived from an EMBL/GenBank/DDBJ whole genome shotgun (WGS) entry which is preliminary data.</text>
</comment>
<dbReference type="EMBL" id="CM051394">
    <property type="protein sequence ID" value="KAJ4728909.1"/>
    <property type="molecule type" value="Genomic_DNA"/>
</dbReference>
<evidence type="ECO:0000313" key="2">
    <source>
        <dbReference type="Proteomes" id="UP001164539"/>
    </source>
</evidence>
<keyword evidence="2" id="KW-1185">Reference proteome</keyword>